<evidence type="ECO:0000313" key="4">
    <source>
        <dbReference type="Proteomes" id="UP000185557"/>
    </source>
</evidence>
<evidence type="ECO:0000313" key="3">
    <source>
        <dbReference type="EMBL" id="OKH45908.1"/>
    </source>
</evidence>
<name>A0A1U7J1W2_9CYAN</name>
<evidence type="ECO:0000256" key="1">
    <source>
        <dbReference type="SAM" id="MobiDB-lite"/>
    </source>
</evidence>
<dbReference type="EMBL" id="MRCG01000015">
    <property type="protein sequence ID" value="OKH45908.1"/>
    <property type="molecule type" value="Genomic_DNA"/>
</dbReference>
<dbReference type="RefSeq" id="WP_073609957.1">
    <property type="nucleotide sequence ID" value="NZ_MRCG01000015.1"/>
</dbReference>
<feature type="compositionally biased region" description="Low complexity" evidence="1">
    <location>
        <begin position="453"/>
        <end position="462"/>
    </location>
</feature>
<accession>A0A1U7J1W2</accession>
<dbReference type="STRING" id="549789.NIES30_18720"/>
<reference evidence="3 4" key="1">
    <citation type="submission" date="2016-11" db="EMBL/GenBank/DDBJ databases">
        <title>Draft Genome Sequences of Nine Cyanobacterial Strains from Diverse Habitats.</title>
        <authorList>
            <person name="Zhu T."/>
            <person name="Hou S."/>
            <person name="Lu X."/>
            <person name="Hess W.R."/>
        </authorList>
    </citation>
    <scope>NUCLEOTIDE SEQUENCE [LARGE SCALE GENOMIC DNA]</scope>
    <source>
        <strain evidence="3 4">NIES-30</strain>
    </source>
</reference>
<sequence>MKLHPTLLAASALLALVSPTAVRADDGILSFELSQPQWAGQPPIAETVAAAPAIDVTSQPLPIPAQAANPPMRYHSPQQLPAGVYRRGVAVALNASTSATALLPPAPPLPEASVMVAVAPAPVVPEPEAERPKETPLLALDFGLEPSAAVVMAQAQLAEPNVPTNPLPGLFEGHSDSLVAWAVGSAEGTRTPNGAINSAYFGHTDPGNRVWNMGTFSYQHGAKTPAEADQKQLARLQNQGDILRERALKHGLNLTLEETLNGLDLANQSPLAAIGRVGYIERLAEAKANGYEGSEAILVARTRSYINPNTGRWNAPGLGNTEPSIRRDQQRRAHAVALAIAAYEAQNPDLRAQTWVLTPAPRPTSPVALDIAAAEPVDEVLQMWTSPSDPVAQAEPTNEAIATAPEQNAPGTDPLAALWQVTVERFTQAAFPSGGNTSPQTASVANLLFNRGDTPAPAANADDNGDLQLLSEEPSDGSANLTNPKEPMPPETAPVAESDNAEAVAEARSLAIAPPAHEVEVEPAAIPDRLAPSAWANAKEGSQPVTAPVTTISPIPGAFPDSTIYRPQPSAPAPEAPEAVMSQEEAGVLTNPLPTLAPSPEAAEPGTTHVVPAAAPQASPLEIPSPTDLTTAPAQEEPLGFEQVSTDDLSVETVPAQVKRAGEEAIAPPMPPSQVITPDAAREGASVQ</sequence>
<dbReference type="Proteomes" id="UP000185557">
    <property type="component" value="Unassembled WGS sequence"/>
</dbReference>
<protein>
    <submittedName>
        <fullName evidence="3">Uncharacterized protein</fullName>
    </submittedName>
</protein>
<keyword evidence="4" id="KW-1185">Reference proteome</keyword>
<feature type="region of interest" description="Disordered" evidence="1">
    <location>
        <begin position="661"/>
        <end position="688"/>
    </location>
</feature>
<comment type="caution">
    <text evidence="3">The sequence shown here is derived from an EMBL/GenBank/DDBJ whole genome shotgun (WGS) entry which is preliminary data.</text>
</comment>
<organism evidence="3 4">
    <name type="scientific">Phormidium tenue NIES-30</name>
    <dbReference type="NCBI Taxonomy" id="549789"/>
    <lineage>
        <taxon>Bacteria</taxon>
        <taxon>Bacillati</taxon>
        <taxon>Cyanobacteriota</taxon>
        <taxon>Cyanophyceae</taxon>
        <taxon>Oscillatoriophycideae</taxon>
        <taxon>Oscillatoriales</taxon>
        <taxon>Oscillatoriaceae</taxon>
        <taxon>Phormidium</taxon>
    </lineage>
</organism>
<proteinExistence type="predicted"/>
<feature type="signal peptide" evidence="2">
    <location>
        <begin position="1"/>
        <end position="24"/>
    </location>
</feature>
<evidence type="ECO:0000256" key="2">
    <source>
        <dbReference type="SAM" id="SignalP"/>
    </source>
</evidence>
<feature type="region of interest" description="Disordered" evidence="1">
    <location>
        <begin position="453"/>
        <end position="494"/>
    </location>
</feature>
<gene>
    <name evidence="3" type="ORF">NIES30_18720</name>
</gene>
<feature type="region of interest" description="Disordered" evidence="1">
    <location>
        <begin position="590"/>
        <end position="609"/>
    </location>
</feature>
<feature type="chain" id="PRO_5012369139" evidence="2">
    <location>
        <begin position="25"/>
        <end position="688"/>
    </location>
</feature>
<keyword evidence="2" id="KW-0732">Signal</keyword>
<dbReference type="OrthoDB" id="510537at2"/>
<dbReference type="AlphaFoldDB" id="A0A1U7J1W2"/>